<name>A0AAU8G9F0_9CHLR</name>
<evidence type="ECO:0000256" key="2">
    <source>
        <dbReference type="HAMAP-Rule" id="MF_00634"/>
    </source>
</evidence>
<dbReference type="PANTHER" id="PTHR13420">
    <property type="entry name" value="UPF0235 PROTEIN C15ORF40"/>
    <property type="match status" value="1"/>
</dbReference>
<accession>A0AAU8G9F0</accession>
<dbReference type="HAMAP" id="MF_00634">
    <property type="entry name" value="UPF0235"/>
    <property type="match status" value="1"/>
</dbReference>
<proteinExistence type="inferred from homology"/>
<sequence length="88" mass="9649">MSQAYVDFRVQPGAKQTEVVGFYADSIKIKVAAVPQKGNANAALIEYLSSELGLPKDAIQIIRGHFGRNKSVSFEGLTPEEVKRRLIS</sequence>
<evidence type="ECO:0000313" key="3">
    <source>
        <dbReference type="EMBL" id="XCH33099.1"/>
    </source>
</evidence>
<dbReference type="SMART" id="SM01152">
    <property type="entry name" value="DUF167"/>
    <property type="match status" value="1"/>
</dbReference>
<dbReference type="Pfam" id="PF02594">
    <property type="entry name" value="DUF167"/>
    <property type="match status" value="1"/>
</dbReference>
<dbReference type="InterPro" id="IPR003746">
    <property type="entry name" value="DUF167"/>
</dbReference>
<dbReference type="GO" id="GO:0005737">
    <property type="term" value="C:cytoplasm"/>
    <property type="evidence" value="ECO:0007669"/>
    <property type="project" value="TreeGrafter"/>
</dbReference>
<dbReference type="Gene3D" id="3.30.1200.10">
    <property type="entry name" value="YggU-like"/>
    <property type="match status" value="1"/>
</dbReference>
<dbReference type="AlphaFoldDB" id="A0AAU8G9F0"/>
<dbReference type="RefSeq" id="WP_353714351.1">
    <property type="nucleotide sequence ID" value="NZ_CP159307.1"/>
</dbReference>
<dbReference type="InterPro" id="IPR036591">
    <property type="entry name" value="YggU-like_sf"/>
</dbReference>
<dbReference type="SUPFAM" id="SSF69786">
    <property type="entry name" value="YggU-like"/>
    <property type="match status" value="1"/>
</dbReference>
<dbReference type="NCBIfam" id="TIGR00251">
    <property type="entry name" value="DUF167 family protein"/>
    <property type="match status" value="1"/>
</dbReference>
<protein>
    <recommendedName>
        <fullName evidence="2">UPF0235 protein ABV300_08090</fullName>
    </recommendedName>
</protein>
<organism evidence="3">
    <name type="scientific">Dehalogenimonas sp. 4OHTPN</name>
    <dbReference type="NCBI Taxonomy" id="3166643"/>
    <lineage>
        <taxon>Bacteria</taxon>
        <taxon>Bacillati</taxon>
        <taxon>Chloroflexota</taxon>
        <taxon>Dehalococcoidia</taxon>
        <taxon>Dehalococcoidales</taxon>
        <taxon>Dehalococcoidaceae</taxon>
        <taxon>Dehalogenimonas</taxon>
    </lineage>
</organism>
<reference evidence="3" key="1">
    <citation type="submission" date="2024-06" db="EMBL/GenBank/DDBJ databases">
        <title>A Novel Isolate, Dehalogenimonas sp. Strain 4OHTPN, Dechlorinates Aromatic 4 Hydroxy chlorothalonil by a Novel Reductive Dehalogenase.</title>
        <authorList>
            <person name="Liu G."/>
        </authorList>
    </citation>
    <scope>NUCLEOTIDE SEQUENCE</scope>
    <source>
        <strain evidence="3">4OHTPN</strain>
    </source>
</reference>
<comment type="similarity">
    <text evidence="1 2">Belongs to the UPF0235 family.</text>
</comment>
<dbReference type="EMBL" id="CP159307">
    <property type="protein sequence ID" value="XCH33099.1"/>
    <property type="molecule type" value="Genomic_DNA"/>
</dbReference>
<dbReference type="PANTHER" id="PTHR13420:SF7">
    <property type="entry name" value="UPF0235 PROTEIN C15ORF40"/>
    <property type="match status" value="1"/>
</dbReference>
<evidence type="ECO:0000256" key="1">
    <source>
        <dbReference type="ARBA" id="ARBA00010364"/>
    </source>
</evidence>
<gene>
    <name evidence="3" type="ORF">ABV300_08090</name>
</gene>